<dbReference type="Proteomes" id="UP000036987">
    <property type="component" value="Unassembled WGS sequence"/>
</dbReference>
<evidence type="ECO:0000313" key="2">
    <source>
        <dbReference type="Proteomes" id="UP000036987"/>
    </source>
</evidence>
<comment type="caution">
    <text evidence="1">The sequence shown here is derived from an EMBL/GenBank/DDBJ whole genome shotgun (WGS) entry which is preliminary data.</text>
</comment>
<dbReference type="EMBL" id="LFYR01000789">
    <property type="protein sequence ID" value="KMZ69122.1"/>
    <property type="molecule type" value="Genomic_DNA"/>
</dbReference>
<proteinExistence type="predicted"/>
<gene>
    <name evidence="1" type="ORF">ZOSMA_221G00310</name>
</gene>
<protein>
    <submittedName>
        <fullName evidence="1">Uncharacterized protein</fullName>
    </submittedName>
</protein>
<evidence type="ECO:0000313" key="1">
    <source>
        <dbReference type="EMBL" id="KMZ69122.1"/>
    </source>
</evidence>
<name>A0A0K9PLN4_ZOSMR</name>
<keyword evidence="2" id="KW-1185">Reference proteome</keyword>
<dbReference type="AlphaFoldDB" id="A0A0K9PLN4"/>
<organism evidence="1 2">
    <name type="scientific">Zostera marina</name>
    <name type="common">Eelgrass</name>
    <dbReference type="NCBI Taxonomy" id="29655"/>
    <lineage>
        <taxon>Eukaryota</taxon>
        <taxon>Viridiplantae</taxon>
        <taxon>Streptophyta</taxon>
        <taxon>Embryophyta</taxon>
        <taxon>Tracheophyta</taxon>
        <taxon>Spermatophyta</taxon>
        <taxon>Magnoliopsida</taxon>
        <taxon>Liliopsida</taxon>
        <taxon>Zosteraceae</taxon>
        <taxon>Zostera</taxon>
    </lineage>
</organism>
<sequence length="148" mass="16674">MTTECLKRRKPLVTGLALIYQIAVFLHYSHNSPAVDFLPPPTVTGDNLSSINHTPRPLHLPRTLSEENQTIRHILIFYAGGVVSRGRCRRRCCGGPRRGKLMDSLPLSPLPFHHHTQRLSILTCSFLNTSCCFRRRDAVLTGSCSLFH</sequence>
<reference evidence="2" key="1">
    <citation type="journal article" date="2016" name="Nature">
        <title>The genome of the seagrass Zostera marina reveals angiosperm adaptation to the sea.</title>
        <authorList>
            <person name="Olsen J.L."/>
            <person name="Rouze P."/>
            <person name="Verhelst B."/>
            <person name="Lin Y.-C."/>
            <person name="Bayer T."/>
            <person name="Collen J."/>
            <person name="Dattolo E."/>
            <person name="De Paoli E."/>
            <person name="Dittami S."/>
            <person name="Maumus F."/>
            <person name="Michel G."/>
            <person name="Kersting A."/>
            <person name="Lauritano C."/>
            <person name="Lohaus R."/>
            <person name="Toepel M."/>
            <person name="Tonon T."/>
            <person name="Vanneste K."/>
            <person name="Amirebrahimi M."/>
            <person name="Brakel J."/>
            <person name="Bostroem C."/>
            <person name="Chovatia M."/>
            <person name="Grimwood J."/>
            <person name="Jenkins J.W."/>
            <person name="Jueterbock A."/>
            <person name="Mraz A."/>
            <person name="Stam W.T."/>
            <person name="Tice H."/>
            <person name="Bornberg-Bauer E."/>
            <person name="Green P.J."/>
            <person name="Pearson G.A."/>
            <person name="Procaccini G."/>
            <person name="Duarte C.M."/>
            <person name="Schmutz J."/>
            <person name="Reusch T.B.H."/>
            <person name="Van de Peer Y."/>
        </authorList>
    </citation>
    <scope>NUCLEOTIDE SEQUENCE [LARGE SCALE GENOMIC DNA]</scope>
    <source>
        <strain evidence="2">cv. Finnish</strain>
    </source>
</reference>
<accession>A0A0K9PLN4</accession>